<evidence type="ECO:0000313" key="2">
    <source>
        <dbReference type="EMBL" id="VEB40808.1"/>
    </source>
</evidence>
<name>A0A3S4LHB4_CHRVL</name>
<accession>A0A3S4LHB4</accession>
<sequence length="43" mass="4460">MPLVAEAVRSDSFLTSSATTEKPRPASPARAASIAAFKASRLV</sequence>
<protein>
    <submittedName>
        <fullName evidence="2">Uncharacterized protein</fullName>
    </submittedName>
</protein>
<dbReference type="AlphaFoldDB" id="A0A3S4LHB4"/>
<feature type="region of interest" description="Disordered" evidence="1">
    <location>
        <begin position="1"/>
        <end position="30"/>
    </location>
</feature>
<proteinExistence type="predicted"/>
<evidence type="ECO:0000256" key="1">
    <source>
        <dbReference type="SAM" id="MobiDB-lite"/>
    </source>
</evidence>
<gene>
    <name evidence="2" type="ORF">NCTC9695_01211</name>
</gene>
<organism evidence="2 3">
    <name type="scientific">Chromobacterium violaceum</name>
    <dbReference type="NCBI Taxonomy" id="536"/>
    <lineage>
        <taxon>Bacteria</taxon>
        <taxon>Pseudomonadati</taxon>
        <taxon>Pseudomonadota</taxon>
        <taxon>Betaproteobacteria</taxon>
        <taxon>Neisseriales</taxon>
        <taxon>Chromobacteriaceae</taxon>
        <taxon>Chromobacterium</taxon>
    </lineage>
</organism>
<dbReference type="Proteomes" id="UP000275777">
    <property type="component" value="Chromosome"/>
</dbReference>
<dbReference type="EMBL" id="LR134182">
    <property type="protein sequence ID" value="VEB40808.1"/>
    <property type="molecule type" value="Genomic_DNA"/>
</dbReference>
<reference evidence="2 3" key="1">
    <citation type="submission" date="2018-12" db="EMBL/GenBank/DDBJ databases">
        <authorList>
            <consortium name="Pathogen Informatics"/>
        </authorList>
    </citation>
    <scope>NUCLEOTIDE SEQUENCE [LARGE SCALE GENOMIC DNA]</scope>
    <source>
        <strain evidence="2 3">NCTC9695</strain>
    </source>
</reference>
<evidence type="ECO:0000313" key="3">
    <source>
        <dbReference type="Proteomes" id="UP000275777"/>
    </source>
</evidence>